<proteinExistence type="predicted"/>
<evidence type="ECO:0000313" key="2">
    <source>
        <dbReference type="Proteomes" id="UP001062846"/>
    </source>
</evidence>
<comment type="caution">
    <text evidence="1">The sequence shown here is derived from an EMBL/GenBank/DDBJ whole genome shotgun (WGS) entry which is preliminary data.</text>
</comment>
<reference evidence="1" key="1">
    <citation type="submission" date="2022-02" db="EMBL/GenBank/DDBJ databases">
        <title>Plant Genome Project.</title>
        <authorList>
            <person name="Zhang R.-G."/>
        </authorList>
    </citation>
    <scope>NUCLEOTIDE SEQUENCE</scope>
    <source>
        <strain evidence="1">AT1</strain>
    </source>
</reference>
<dbReference type="Proteomes" id="UP001062846">
    <property type="component" value="Chromosome 1"/>
</dbReference>
<sequence length="394" mass="43820">MDNNSWRPAHGGGGEPTMDAGDWRSQSQPDSRQRIVNKMVPPPHIQSEQQSQSQITQVHPMHENHMNLQLQSMNLQVSSEATMQQNSVATLQHNSLSSLSGVPTTSQSMISTLQPGSTIDSGQASLDSTAQRGNANSGDWQEEIYQKIKVMKEAYLPKLTEMYHKIVDKLQQFKFLPLVQHDSLPQQPKNEQLEKLRIFKTMLERILQFLQVPKSNILPNFNEKLPAYEKHIVNFLNSNRPRKPGLSLQQGQQIPPPHIQFMPQSQQSQSQITQVHPMHENQMYPHLRSMNLQGSVASMQQNNGATLQRNSLSFLSGVPTTPQSLISTLQPGSTIDSGQGSELNALQQVAVGSVQQNLVNAQQQANINSLSSHSGMNVLQPNLAPVQSNSNMLS</sequence>
<organism evidence="1 2">
    <name type="scientific">Rhododendron molle</name>
    <name type="common">Chinese azalea</name>
    <name type="synonym">Azalea mollis</name>
    <dbReference type="NCBI Taxonomy" id="49168"/>
    <lineage>
        <taxon>Eukaryota</taxon>
        <taxon>Viridiplantae</taxon>
        <taxon>Streptophyta</taxon>
        <taxon>Embryophyta</taxon>
        <taxon>Tracheophyta</taxon>
        <taxon>Spermatophyta</taxon>
        <taxon>Magnoliopsida</taxon>
        <taxon>eudicotyledons</taxon>
        <taxon>Gunneridae</taxon>
        <taxon>Pentapetalae</taxon>
        <taxon>asterids</taxon>
        <taxon>Ericales</taxon>
        <taxon>Ericaceae</taxon>
        <taxon>Ericoideae</taxon>
        <taxon>Rhodoreae</taxon>
        <taxon>Rhododendron</taxon>
    </lineage>
</organism>
<gene>
    <name evidence="1" type="ORF">RHMOL_Rhmol01G0064700</name>
</gene>
<dbReference type="EMBL" id="CM046388">
    <property type="protein sequence ID" value="KAI8570796.1"/>
    <property type="molecule type" value="Genomic_DNA"/>
</dbReference>
<name>A0ACC0Q057_RHOML</name>
<protein>
    <submittedName>
        <fullName evidence="1">Uncharacterized protein</fullName>
    </submittedName>
</protein>
<accession>A0ACC0Q057</accession>
<evidence type="ECO:0000313" key="1">
    <source>
        <dbReference type="EMBL" id="KAI8570796.1"/>
    </source>
</evidence>
<keyword evidence="2" id="KW-1185">Reference proteome</keyword>